<dbReference type="RefSeq" id="WP_238128385.1">
    <property type="nucleotide sequence ID" value="NZ_JAGZVZ010000005.1"/>
</dbReference>
<dbReference type="EMBL" id="JAKNHJ010000019">
    <property type="protein sequence ID" value="MCG4618597.1"/>
    <property type="molecule type" value="Genomic_DNA"/>
</dbReference>
<keyword evidence="2" id="KW-0472">Membrane</keyword>
<accession>A0AAJ1BD20</accession>
<feature type="compositionally biased region" description="Low complexity" evidence="1">
    <location>
        <begin position="26"/>
        <end position="53"/>
    </location>
</feature>
<organism evidence="3 4">
    <name type="scientific">Varibaculum cambriense</name>
    <dbReference type="NCBI Taxonomy" id="184870"/>
    <lineage>
        <taxon>Bacteria</taxon>
        <taxon>Bacillati</taxon>
        <taxon>Actinomycetota</taxon>
        <taxon>Actinomycetes</taxon>
        <taxon>Actinomycetales</taxon>
        <taxon>Actinomycetaceae</taxon>
        <taxon>Varibaculum</taxon>
    </lineage>
</organism>
<sequence length="388" mass="41368">MSNSPHFQPDEEAQQPDGYETRLAPSTSSGSENSSFSPAAGSSQPSAPANGAQPPLPPAPPAGMNPPYSSGGYPQPVPTAGYPPYPTQGMVGMPQTLPPSASVPQGEMVGYPQAGYPPANPAAMQSPYVANLPGYQQPQKTPNDFVLALKAIWPTFVAMHKSEGQLRVKANSQLKHWWWVITLLFSLLAGLSASVLVARSGDIFSGGFFGGSGFGAYSILYFGYWFLCFFVFTLVAFAAVILRAALALAAARTKQSSITFTQVASIVATGLVMPSFALALIFLISLLPIPVLPLILIVILQVLLSAAFLIMELLIFGGLKELYPQDKSPEMRHTVFYIIWTICVSLVIGALAVPTATYAVHSSAKAAIEDTVQQQVDQLEDLKGLFNQ</sequence>
<evidence type="ECO:0000313" key="4">
    <source>
        <dbReference type="Proteomes" id="UP001200537"/>
    </source>
</evidence>
<feature type="transmembrane region" description="Helical" evidence="2">
    <location>
        <begin position="218"/>
        <end position="251"/>
    </location>
</feature>
<evidence type="ECO:0000256" key="1">
    <source>
        <dbReference type="SAM" id="MobiDB-lite"/>
    </source>
</evidence>
<protein>
    <submittedName>
        <fullName evidence="3">Uncharacterized protein</fullName>
    </submittedName>
</protein>
<feature type="transmembrane region" description="Helical" evidence="2">
    <location>
        <begin position="263"/>
        <end position="285"/>
    </location>
</feature>
<feature type="transmembrane region" description="Helical" evidence="2">
    <location>
        <begin position="291"/>
        <end position="315"/>
    </location>
</feature>
<feature type="compositionally biased region" description="Pro residues" evidence="1">
    <location>
        <begin position="54"/>
        <end position="64"/>
    </location>
</feature>
<feature type="compositionally biased region" description="Pro residues" evidence="1">
    <location>
        <begin position="75"/>
        <end position="86"/>
    </location>
</feature>
<dbReference type="AlphaFoldDB" id="A0AAJ1BD20"/>
<evidence type="ECO:0000313" key="3">
    <source>
        <dbReference type="EMBL" id="MCG4618597.1"/>
    </source>
</evidence>
<name>A0AAJ1BD20_9ACTO</name>
<feature type="transmembrane region" description="Helical" evidence="2">
    <location>
        <begin position="177"/>
        <end position="198"/>
    </location>
</feature>
<gene>
    <name evidence="3" type="ORF">L0M99_08860</name>
</gene>
<comment type="caution">
    <text evidence="3">The sequence shown here is derived from an EMBL/GenBank/DDBJ whole genome shotgun (WGS) entry which is preliminary data.</text>
</comment>
<reference evidence="3" key="1">
    <citation type="submission" date="2022-01" db="EMBL/GenBank/DDBJ databases">
        <title>Collection of gut derived symbiotic bacterial strains cultured from healthy donors.</title>
        <authorList>
            <person name="Lin H."/>
            <person name="Kohout C."/>
            <person name="Waligurski E."/>
            <person name="Pamer E.G."/>
        </authorList>
    </citation>
    <scope>NUCLEOTIDE SEQUENCE</scope>
    <source>
        <strain evidence="3">DFI.7.46</strain>
    </source>
</reference>
<feature type="region of interest" description="Disordered" evidence="1">
    <location>
        <begin position="1"/>
        <end position="106"/>
    </location>
</feature>
<proteinExistence type="predicted"/>
<feature type="transmembrane region" description="Helical" evidence="2">
    <location>
        <begin position="335"/>
        <end position="353"/>
    </location>
</feature>
<keyword evidence="2" id="KW-1133">Transmembrane helix</keyword>
<keyword evidence="2" id="KW-0812">Transmembrane</keyword>
<evidence type="ECO:0000256" key="2">
    <source>
        <dbReference type="SAM" id="Phobius"/>
    </source>
</evidence>
<dbReference type="Proteomes" id="UP001200537">
    <property type="component" value="Unassembled WGS sequence"/>
</dbReference>